<dbReference type="Proteomes" id="UP000596742">
    <property type="component" value="Unassembled WGS sequence"/>
</dbReference>
<dbReference type="OrthoDB" id="8501868at2759"/>
<comment type="caution">
    <text evidence="1">The sequence shown here is derived from an EMBL/GenBank/DDBJ whole genome shotgun (WGS) entry which is preliminary data.</text>
</comment>
<name>A0A8B6GH97_MYTGA</name>
<protein>
    <submittedName>
        <fullName evidence="1">Uncharacterized protein</fullName>
    </submittedName>
</protein>
<keyword evidence="2" id="KW-1185">Reference proteome</keyword>
<dbReference type="CDD" id="cd00742">
    <property type="entry name" value="FABP"/>
    <property type="match status" value="1"/>
</dbReference>
<reference evidence="1" key="1">
    <citation type="submission" date="2018-11" db="EMBL/GenBank/DDBJ databases">
        <authorList>
            <person name="Alioto T."/>
            <person name="Alioto T."/>
        </authorList>
    </citation>
    <scope>NUCLEOTIDE SEQUENCE</scope>
</reference>
<gene>
    <name evidence="1" type="ORF">MGAL_10B054488</name>
</gene>
<evidence type="ECO:0000313" key="1">
    <source>
        <dbReference type="EMBL" id="VDI63940.1"/>
    </source>
</evidence>
<dbReference type="Pfam" id="PF14651">
    <property type="entry name" value="Lipocalin_7"/>
    <property type="match status" value="1"/>
</dbReference>
<organism evidence="1 2">
    <name type="scientific">Mytilus galloprovincialis</name>
    <name type="common">Mediterranean mussel</name>
    <dbReference type="NCBI Taxonomy" id="29158"/>
    <lineage>
        <taxon>Eukaryota</taxon>
        <taxon>Metazoa</taxon>
        <taxon>Spiralia</taxon>
        <taxon>Lophotrochozoa</taxon>
        <taxon>Mollusca</taxon>
        <taxon>Bivalvia</taxon>
        <taxon>Autobranchia</taxon>
        <taxon>Pteriomorphia</taxon>
        <taxon>Mytilida</taxon>
        <taxon>Mytiloidea</taxon>
        <taxon>Mytilidae</taxon>
        <taxon>Mytilinae</taxon>
        <taxon>Mytilus</taxon>
    </lineage>
</organism>
<accession>A0A8B6GH97</accession>
<sequence>MSQFVGKWKGNKASRKNFEEYCKMTGVPEDLVEKYRNATTTIEYVNEHENWTMTVISDAIPAPRVFKFKLGEECVSQDAQGQGIKFTAVINSDGSMVDSSSFERMGWKPTTTTRKVYGNKMNVETKTGDTTMSYEMDKV</sequence>
<proteinExistence type="predicted"/>
<dbReference type="GO" id="GO:0008289">
    <property type="term" value="F:lipid binding"/>
    <property type="evidence" value="ECO:0007669"/>
    <property type="project" value="UniProtKB-KW"/>
</dbReference>
<dbReference type="AlphaFoldDB" id="A0A8B6GH97"/>
<dbReference type="InterPro" id="IPR012674">
    <property type="entry name" value="Calycin"/>
</dbReference>
<evidence type="ECO:0000313" key="2">
    <source>
        <dbReference type="Proteomes" id="UP000596742"/>
    </source>
</evidence>
<dbReference type="EMBL" id="UYJE01008450">
    <property type="protein sequence ID" value="VDI63940.1"/>
    <property type="molecule type" value="Genomic_DNA"/>
</dbReference>
<dbReference type="Gene3D" id="2.40.128.20">
    <property type="match status" value="1"/>
</dbReference>
<dbReference type="SUPFAM" id="SSF50814">
    <property type="entry name" value="Lipocalins"/>
    <property type="match status" value="1"/>
</dbReference>